<dbReference type="EMBL" id="CP016286">
    <property type="protein sequence ID" value="ANP87191.1"/>
    <property type="molecule type" value="Genomic_DNA"/>
</dbReference>
<reference evidence="1 2" key="1">
    <citation type="submission" date="2016-06" db="EMBL/GenBank/DDBJ databases">
        <title>Microsymbionts genomes from the relict species Vavilovia formosa.</title>
        <authorList>
            <person name="Chirak E."/>
            <person name="Kimeklis A."/>
            <person name="Andronov E."/>
        </authorList>
    </citation>
    <scope>NUCLEOTIDE SEQUENCE [LARGE SCALE GENOMIC DNA]</scope>
    <source>
        <strain evidence="1 2">Vaf10</strain>
    </source>
</reference>
<evidence type="ECO:0000313" key="2">
    <source>
        <dbReference type="Proteomes" id="UP000092691"/>
    </source>
</evidence>
<proteinExistence type="predicted"/>
<evidence type="ECO:0000313" key="1">
    <source>
        <dbReference type="EMBL" id="ANP87191.1"/>
    </source>
</evidence>
<dbReference type="Proteomes" id="UP000092691">
    <property type="component" value="Chromosome"/>
</dbReference>
<organism evidence="1 2">
    <name type="scientific">Rhizobium leguminosarum</name>
    <dbReference type="NCBI Taxonomy" id="384"/>
    <lineage>
        <taxon>Bacteria</taxon>
        <taxon>Pseudomonadati</taxon>
        <taxon>Pseudomonadota</taxon>
        <taxon>Alphaproteobacteria</taxon>
        <taxon>Hyphomicrobiales</taxon>
        <taxon>Rhizobiaceae</taxon>
        <taxon>Rhizobium/Agrobacterium group</taxon>
        <taxon>Rhizobium</taxon>
    </lineage>
</organism>
<name>A0A1B1CBS2_RHILE</name>
<dbReference type="RefSeq" id="WP_065281264.1">
    <property type="nucleotide sequence ID" value="NZ_CP016286.1"/>
</dbReference>
<dbReference type="AlphaFoldDB" id="A0A1B1CBS2"/>
<gene>
    <name evidence="1" type="ORF">BA011_16650</name>
</gene>
<protein>
    <submittedName>
        <fullName evidence="1">Uncharacterized protein</fullName>
    </submittedName>
</protein>
<accession>A0A1B1CBS2</accession>
<sequence length="74" mass="8181">MPERAQRSKGAGQTEAAARFAGSELALEEQQDLLEFRHDRSATRLGITGSVWNFLELHDFPEAGLRPIIETVGT</sequence>